<dbReference type="PROSITE" id="PS00798">
    <property type="entry name" value="ALDOKETO_REDUCTASE_1"/>
    <property type="match status" value="1"/>
</dbReference>
<accession>R4FZW0</accession>
<dbReference type="Pfam" id="PF00248">
    <property type="entry name" value="Aldo_ket_red"/>
    <property type="match status" value="1"/>
</dbReference>
<dbReference type="FunFam" id="3.20.20.100:FF:000015">
    <property type="entry name" value="Oxidoreductase, aldo/keto reductase family"/>
    <property type="match status" value="1"/>
</dbReference>
<evidence type="ECO:0000313" key="8">
    <source>
        <dbReference type="EMBL" id="GAC90468.1"/>
    </source>
</evidence>
<dbReference type="PIRSF" id="PIRSF000097">
    <property type="entry name" value="AKR"/>
    <property type="match status" value="1"/>
</dbReference>
<feature type="domain" description="NADP-dependent oxidoreductase" evidence="7">
    <location>
        <begin position="23"/>
        <end position="263"/>
    </location>
</feature>
<keyword evidence="3" id="KW-0560">Oxidoreductase</keyword>
<sequence length="276" mass="31493">MNSLQDAATLHNGVRMPWLGLGVYKVQEGEEVIRSVRTALEVGYRHIDTAAFYQNEEGVGQAIRESGIPRDEIFVTTKVWNSDQGYEATLKAFDTSLKKLGFDYIDLYLVHWPVKGKYKETYKALEKLYKDGFVRAIGVSNFQIHHLEDILADCETKPMVNQVEFHPRLTQKPLLAFCKQHGIQLEAWSPLMRGGELLSEPTLINIAQKYNKTPAQVILRWDLQHGVVTIPKSVTPERIAQNANIFDFTLTKEEMDAIDALNENRRIGPDPDNFDF</sequence>
<comment type="caution">
    <text evidence="8">The sequence shown here is derived from an EMBL/GenBank/DDBJ whole genome shotgun (WGS) entry which is preliminary data.</text>
</comment>
<proteinExistence type="inferred from homology"/>
<dbReference type="Gene3D" id="3.20.20.100">
    <property type="entry name" value="NADP-dependent oxidoreductase domain"/>
    <property type="match status" value="1"/>
</dbReference>
<dbReference type="PANTHER" id="PTHR43827:SF3">
    <property type="entry name" value="NADP-DEPENDENT OXIDOREDUCTASE DOMAIN-CONTAINING PROTEIN"/>
    <property type="match status" value="1"/>
</dbReference>
<name>R4FZW0_9BACL</name>
<feature type="site" description="Lowers pKa of active site Tyr" evidence="6">
    <location>
        <position position="78"/>
    </location>
</feature>
<dbReference type="InterPro" id="IPR023210">
    <property type="entry name" value="NADP_OxRdtase_dom"/>
</dbReference>
<dbReference type="InterPro" id="IPR036812">
    <property type="entry name" value="NAD(P)_OxRdtase_dom_sf"/>
</dbReference>
<reference evidence="9" key="1">
    <citation type="journal article" date="2013" name="Genome">
        <title>Draft Genome Sequence of a Thermophilic Member of the Bacillaceae, Anoxybacillus flavithermus Strain Kn10, Isolated from the Kan-nawa Hot Spring in Japan.</title>
        <authorList>
            <person name="Matsutani M."/>
            <person name="Shirakihara Y."/>
            <person name="Imada K."/>
            <person name="Yakushi T."/>
            <person name="Matsushita K."/>
        </authorList>
    </citation>
    <scope>NUCLEOTIDE SEQUENCE [LARGE SCALE GENOMIC DNA]</scope>
    <source>
        <strain evidence="9">NBRC 109594</strain>
    </source>
</reference>
<dbReference type="PRINTS" id="PR00069">
    <property type="entry name" value="ALDKETRDTASE"/>
</dbReference>
<dbReference type="SUPFAM" id="SSF51430">
    <property type="entry name" value="NAD(P)-linked oxidoreductase"/>
    <property type="match status" value="1"/>
</dbReference>
<dbReference type="InterPro" id="IPR018170">
    <property type="entry name" value="Aldo/ket_reductase_CS"/>
</dbReference>
<protein>
    <submittedName>
        <fullName evidence="8">Aldo/keto reductase</fullName>
    </submittedName>
</protein>
<comment type="similarity">
    <text evidence="1">Belongs to the aldo/keto reductase family.</text>
</comment>
<evidence type="ECO:0000313" key="9">
    <source>
        <dbReference type="Proteomes" id="UP000013057"/>
    </source>
</evidence>
<feature type="binding site" evidence="5">
    <location>
        <position position="111"/>
    </location>
    <ligand>
        <name>substrate</name>
    </ligand>
</feature>
<dbReference type="PROSITE" id="PS00062">
    <property type="entry name" value="ALDOKETO_REDUCTASE_2"/>
    <property type="match status" value="1"/>
</dbReference>
<evidence type="ECO:0000256" key="2">
    <source>
        <dbReference type="ARBA" id="ARBA00022857"/>
    </source>
</evidence>
<evidence type="ECO:0000256" key="6">
    <source>
        <dbReference type="PIRSR" id="PIRSR000097-3"/>
    </source>
</evidence>
<dbReference type="AlphaFoldDB" id="R4FZW0"/>
<gene>
    <name evidence="8" type="ORF">KN10_0904</name>
</gene>
<dbReference type="GO" id="GO:0016616">
    <property type="term" value="F:oxidoreductase activity, acting on the CH-OH group of donors, NAD or NADP as acceptor"/>
    <property type="evidence" value="ECO:0007669"/>
    <property type="project" value="UniProtKB-ARBA"/>
</dbReference>
<feature type="active site" description="Proton donor" evidence="4">
    <location>
        <position position="53"/>
    </location>
</feature>
<dbReference type="PANTHER" id="PTHR43827">
    <property type="entry name" value="2,5-DIKETO-D-GLUCONIC ACID REDUCTASE"/>
    <property type="match status" value="1"/>
</dbReference>
<dbReference type="InterPro" id="IPR020471">
    <property type="entry name" value="AKR"/>
</dbReference>
<evidence type="ECO:0000256" key="1">
    <source>
        <dbReference type="ARBA" id="ARBA00007905"/>
    </source>
</evidence>
<evidence type="ECO:0000256" key="4">
    <source>
        <dbReference type="PIRSR" id="PIRSR000097-1"/>
    </source>
</evidence>
<dbReference type="PROSITE" id="PS00063">
    <property type="entry name" value="ALDOKETO_REDUCTASE_3"/>
    <property type="match status" value="1"/>
</dbReference>
<keyword evidence="2" id="KW-0521">NADP</keyword>
<evidence type="ECO:0000256" key="5">
    <source>
        <dbReference type="PIRSR" id="PIRSR000097-2"/>
    </source>
</evidence>
<evidence type="ECO:0000256" key="3">
    <source>
        <dbReference type="ARBA" id="ARBA00023002"/>
    </source>
</evidence>
<dbReference type="RefSeq" id="WP_006319606.1">
    <property type="nucleotide sequence ID" value="NZ_BARH01000005.1"/>
</dbReference>
<organism evidence="8 9">
    <name type="scientific">Anoxybacillus flavithermus NBRC 109594</name>
    <dbReference type="NCBI Taxonomy" id="1315967"/>
    <lineage>
        <taxon>Bacteria</taxon>
        <taxon>Bacillati</taxon>
        <taxon>Bacillota</taxon>
        <taxon>Bacilli</taxon>
        <taxon>Bacillales</taxon>
        <taxon>Anoxybacillaceae</taxon>
        <taxon>Anoxybacillus</taxon>
    </lineage>
</organism>
<dbReference type="CDD" id="cd19157">
    <property type="entry name" value="AKR_AKR5G1-3"/>
    <property type="match status" value="1"/>
</dbReference>
<dbReference type="Proteomes" id="UP000013057">
    <property type="component" value="Unassembled WGS sequence"/>
</dbReference>
<dbReference type="EMBL" id="BARH01000005">
    <property type="protein sequence ID" value="GAC90468.1"/>
    <property type="molecule type" value="Genomic_DNA"/>
</dbReference>
<evidence type="ECO:0000259" key="7">
    <source>
        <dbReference type="Pfam" id="PF00248"/>
    </source>
</evidence>
<dbReference type="InterPro" id="IPR044500">
    <property type="entry name" value="AKR5G"/>
</dbReference>